<evidence type="ECO:0000256" key="1">
    <source>
        <dbReference type="SAM" id="MobiDB-lite"/>
    </source>
</evidence>
<dbReference type="PANTHER" id="PTHR46114">
    <property type="entry name" value="APPLE DOMAIN-CONTAINING PROTEIN"/>
    <property type="match status" value="1"/>
</dbReference>
<organism evidence="2 3">
    <name type="scientific">Trichonephila clavipes</name>
    <name type="common">Golden silk orbweaver</name>
    <name type="synonym">Nephila clavipes</name>
    <dbReference type="NCBI Taxonomy" id="2585209"/>
    <lineage>
        <taxon>Eukaryota</taxon>
        <taxon>Metazoa</taxon>
        <taxon>Ecdysozoa</taxon>
        <taxon>Arthropoda</taxon>
        <taxon>Chelicerata</taxon>
        <taxon>Arachnida</taxon>
        <taxon>Araneae</taxon>
        <taxon>Araneomorphae</taxon>
        <taxon>Entelegynae</taxon>
        <taxon>Araneoidea</taxon>
        <taxon>Nephilidae</taxon>
        <taxon>Trichonephila</taxon>
    </lineage>
</organism>
<dbReference type="AlphaFoldDB" id="A0A8X6R5H7"/>
<keyword evidence="3" id="KW-1185">Reference proteome</keyword>
<protein>
    <submittedName>
        <fullName evidence="2">Uncharacterized protein</fullName>
    </submittedName>
</protein>
<comment type="caution">
    <text evidence="2">The sequence shown here is derived from an EMBL/GenBank/DDBJ whole genome shotgun (WGS) entry which is preliminary data.</text>
</comment>
<accession>A0A8X6R5H7</accession>
<dbReference type="Proteomes" id="UP000887159">
    <property type="component" value="Unassembled WGS sequence"/>
</dbReference>
<dbReference type="PANTHER" id="PTHR46114:SF1">
    <property type="entry name" value="ZAD DOMAIN-CONTAINING PROTEIN"/>
    <property type="match status" value="1"/>
</dbReference>
<feature type="compositionally biased region" description="Basic and acidic residues" evidence="1">
    <location>
        <begin position="1"/>
        <end position="33"/>
    </location>
</feature>
<dbReference type="EMBL" id="BMAU01021040">
    <property type="protein sequence ID" value="GFX87925.1"/>
    <property type="molecule type" value="Genomic_DNA"/>
</dbReference>
<name>A0A8X6R5H7_TRICX</name>
<reference evidence="2" key="1">
    <citation type="submission" date="2020-08" db="EMBL/GenBank/DDBJ databases">
        <title>Multicomponent nature underlies the extraordinary mechanical properties of spider dragline silk.</title>
        <authorList>
            <person name="Kono N."/>
            <person name="Nakamura H."/>
            <person name="Mori M."/>
            <person name="Yoshida Y."/>
            <person name="Ohtoshi R."/>
            <person name="Malay A.D."/>
            <person name="Moran D.A.P."/>
            <person name="Tomita M."/>
            <person name="Numata K."/>
            <person name="Arakawa K."/>
        </authorList>
    </citation>
    <scope>NUCLEOTIDE SEQUENCE</scope>
</reference>
<gene>
    <name evidence="2" type="primary">EVAR_42783_1</name>
    <name evidence="2" type="ORF">TNCV_4373901</name>
</gene>
<feature type="region of interest" description="Disordered" evidence="1">
    <location>
        <begin position="1"/>
        <end position="45"/>
    </location>
</feature>
<evidence type="ECO:0000313" key="2">
    <source>
        <dbReference type="EMBL" id="GFX87925.1"/>
    </source>
</evidence>
<proteinExistence type="predicted"/>
<sequence>MRPVPHSEELHIPKPPEHVTLYKESSDSNRSKEEEETVCGDTTFEPSCSSEPHLLTQEDLKYLIRDLKLSEKQSEMFGSRIKGWNLLQKNTEICSYRSHHSQCKDYFSEEDGLVFCDDISSLMETFGFEHNPIEWRLFIDTSKASLKAVLLHNGKKFPSMTLLV</sequence>
<evidence type="ECO:0000313" key="3">
    <source>
        <dbReference type="Proteomes" id="UP000887159"/>
    </source>
</evidence>